<sequence>MSNLRLFDPVFGDNFESSLRRFFSPSVFENEPAPLKMRIDVSENDGAFTVKADIPGVKKEDINVRVEGNVVQIDAETRSEKESKGNGDKLLRTERHYGTISRTFSLGQEVDAAKVDAKYTDGVLTLQLPKKGPAPTSRIAIH</sequence>
<dbReference type="InterPro" id="IPR002068">
    <property type="entry name" value="A-crystallin/Hsp20_dom"/>
</dbReference>
<accession>A0A931H7R4</accession>
<dbReference type="CDD" id="cd06471">
    <property type="entry name" value="ACD_LpsHSP_like"/>
    <property type="match status" value="1"/>
</dbReference>
<evidence type="ECO:0000256" key="1">
    <source>
        <dbReference type="PROSITE-ProRule" id="PRU00285"/>
    </source>
</evidence>
<organism evidence="4 5">
    <name type="scientific">Caenimonas aquaedulcis</name>
    <dbReference type="NCBI Taxonomy" id="2793270"/>
    <lineage>
        <taxon>Bacteria</taxon>
        <taxon>Pseudomonadati</taxon>
        <taxon>Pseudomonadota</taxon>
        <taxon>Betaproteobacteria</taxon>
        <taxon>Burkholderiales</taxon>
        <taxon>Comamonadaceae</taxon>
        <taxon>Caenimonas</taxon>
    </lineage>
</organism>
<dbReference type="AlphaFoldDB" id="A0A931H7R4"/>
<evidence type="ECO:0000313" key="5">
    <source>
        <dbReference type="Proteomes" id="UP000651050"/>
    </source>
</evidence>
<dbReference type="RefSeq" id="WP_196987999.1">
    <property type="nucleotide sequence ID" value="NZ_JADWYS010000001.1"/>
</dbReference>
<dbReference type="InterPro" id="IPR008978">
    <property type="entry name" value="HSP20-like_chaperone"/>
</dbReference>
<gene>
    <name evidence="4" type="ORF">I5803_19620</name>
</gene>
<comment type="caution">
    <text evidence="4">The sequence shown here is derived from an EMBL/GenBank/DDBJ whole genome shotgun (WGS) entry which is preliminary data.</text>
</comment>
<evidence type="ECO:0000313" key="4">
    <source>
        <dbReference type="EMBL" id="MBG9390249.1"/>
    </source>
</evidence>
<dbReference type="PANTHER" id="PTHR11527">
    <property type="entry name" value="HEAT-SHOCK PROTEIN 20 FAMILY MEMBER"/>
    <property type="match status" value="1"/>
</dbReference>
<dbReference type="Proteomes" id="UP000651050">
    <property type="component" value="Unassembled WGS sequence"/>
</dbReference>
<evidence type="ECO:0000259" key="3">
    <source>
        <dbReference type="PROSITE" id="PS01031"/>
    </source>
</evidence>
<dbReference type="Pfam" id="PF00011">
    <property type="entry name" value="HSP20"/>
    <property type="match status" value="1"/>
</dbReference>
<dbReference type="EMBL" id="JADWYS010000001">
    <property type="protein sequence ID" value="MBG9390249.1"/>
    <property type="molecule type" value="Genomic_DNA"/>
</dbReference>
<dbReference type="PROSITE" id="PS01031">
    <property type="entry name" value="SHSP"/>
    <property type="match status" value="1"/>
</dbReference>
<proteinExistence type="inferred from homology"/>
<keyword evidence="5" id="KW-1185">Reference proteome</keyword>
<evidence type="ECO:0000256" key="2">
    <source>
        <dbReference type="RuleBase" id="RU003616"/>
    </source>
</evidence>
<feature type="domain" description="SHSP" evidence="3">
    <location>
        <begin position="30"/>
        <end position="142"/>
    </location>
</feature>
<dbReference type="SUPFAM" id="SSF49764">
    <property type="entry name" value="HSP20-like chaperones"/>
    <property type="match status" value="1"/>
</dbReference>
<dbReference type="Gene3D" id="2.60.40.790">
    <property type="match status" value="1"/>
</dbReference>
<dbReference type="InterPro" id="IPR031107">
    <property type="entry name" value="Small_HSP"/>
</dbReference>
<reference evidence="4" key="1">
    <citation type="submission" date="2020-11" db="EMBL/GenBank/DDBJ databases">
        <title>Bacterial whole genome sequence for Caenimonas sp. DR4.4.</title>
        <authorList>
            <person name="Le V."/>
            <person name="Ko S.-R."/>
            <person name="Ahn C.-Y."/>
            <person name="Oh H.-M."/>
        </authorList>
    </citation>
    <scope>NUCLEOTIDE SEQUENCE</scope>
    <source>
        <strain evidence="4">DR4.4</strain>
    </source>
</reference>
<protein>
    <submittedName>
        <fullName evidence="4">Hsp20/alpha crystallin family protein</fullName>
    </submittedName>
</protein>
<name>A0A931H7R4_9BURK</name>
<comment type="similarity">
    <text evidence="1 2">Belongs to the small heat shock protein (HSP20) family.</text>
</comment>